<sequence>MSQAKDRELPSPKELRAQAHRDAVKGTQRAFQSPPRGDRRPPRVVSDAERQGVPPTDTRARSPLGVGQSTTTRPERLSRHKPEPGRHQEPAHPRTGRPAGTSTPEYFTGVAPHPTTSPDGH</sequence>
<evidence type="ECO:0000313" key="2">
    <source>
        <dbReference type="EMBL" id="MFC6084290.1"/>
    </source>
</evidence>
<comment type="caution">
    <text evidence="2">The sequence shown here is derived from an EMBL/GenBank/DDBJ whole genome shotgun (WGS) entry which is preliminary data.</text>
</comment>
<dbReference type="RefSeq" id="WP_380757184.1">
    <property type="nucleotide sequence ID" value="NZ_JBHSRF010000040.1"/>
</dbReference>
<gene>
    <name evidence="2" type="ORF">ACFP1K_24240</name>
</gene>
<feature type="region of interest" description="Disordered" evidence="1">
    <location>
        <begin position="1"/>
        <end position="121"/>
    </location>
</feature>
<accession>A0ABW1NMZ4</accession>
<reference evidence="3" key="1">
    <citation type="journal article" date="2019" name="Int. J. Syst. Evol. Microbiol.">
        <title>The Global Catalogue of Microorganisms (GCM) 10K type strain sequencing project: providing services to taxonomists for standard genome sequencing and annotation.</title>
        <authorList>
            <consortium name="The Broad Institute Genomics Platform"/>
            <consortium name="The Broad Institute Genome Sequencing Center for Infectious Disease"/>
            <person name="Wu L."/>
            <person name="Ma J."/>
        </authorList>
    </citation>
    <scope>NUCLEOTIDE SEQUENCE [LARGE SCALE GENOMIC DNA]</scope>
    <source>
        <strain evidence="3">JCM 30346</strain>
    </source>
</reference>
<proteinExistence type="predicted"/>
<evidence type="ECO:0000256" key="1">
    <source>
        <dbReference type="SAM" id="MobiDB-lite"/>
    </source>
</evidence>
<keyword evidence="3" id="KW-1185">Reference proteome</keyword>
<name>A0ABW1NMZ4_9ACTN</name>
<feature type="compositionally biased region" description="Basic and acidic residues" evidence="1">
    <location>
        <begin position="73"/>
        <end position="92"/>
    </location>
</feature>
<dbReference type="Proteomes" id="UP001596137">
    <property type="component" value="Unassembled WGS sequence"/>
</dbReference>
<organism evidence="2 3">
    <name type="scientific">Sphaerisporangium aureirubrum</name>
    <dbReference type="NCBI Taxonomy" id="1544736"/>
    <lineage>
        <taxon>Bacteria</taxon>
        <taxon>Bacillati</taxon>
        <taxon>Actinomycetota</taxon>
        <taxon>Actinomycetes</taxon>
        <taxon>Streptosporangiales</taxon>
        <taxon>Streptosporangiaceae</taxon>
        <taxon>Sphaerisporangium</taxon>
    </lineage>
</organism>
<protein>
    <submittedName>
        <fullName evidence="2">Uncharacterized protein</fullName>
    </submittedName>
</protein>
<evidence type="ECO:0000313" key="3">
    <source>
        <dbReference type="Proteomes" id="UP001596137"/>
    </source>
</evidence>
<dbReference type="EMBL" id="JBHSRF010000040">
    <property type="protein sequence ID" value="MFC6084290.1"/>
    <property type="molecule type" value="Genomic_DNA"/>
</dbReference>
<feature type="compositionally biased region" description="Basic and acidic residues" evidence="1">
    <location>
        <begin position="1"/>
        <end position="24"/>
    </location>
</feature>
<feature type="compositionally biased region" description="Basic and acidic residues" evidence="1">
    <location>
        <begin position="36"/>
        <end position="50"/>
    </location>
</feature>